<keyword evidence="3" id="KW-1185">Reference proteome</keyword>
<protein>
    <submittedName>
        <fullName evidence="2">IDEAL domain-containing protein</fullName>
    </submittedName>
</protein>
<dbReference type="InterPro" id="IPR027393">
    <property type="entry name" value="Virus_scaffolding_prot_C"/>
</dbReference>
<gene>
    <name evidence="2" type="ORF">GJB61_28075</name>
</gene>
<sequence>MKVGEQHELLLLFKGGAAMFINLGLLMQMKYELILSIHADVVWEHSIRCFNETRLRKLIDQALDERDVASFYRYSAELVDLRKG</sequence>
<dbReference type="Pfam" id="PF08858">
    <property type="entry name" value="IDEAL"/>
    <property type="match status" value="1"/>
</dbReference>
<dbReference type="Proteomes" id="UP000463051">
    <property type="component" value="Unassembled WGS sequence"/>
</dbReference>
<dbReference type="EMBL" id="WJXB01000016">
    <property type="protein sequence ID" value="MRN56812.1"/>
    <property type="molecule type" value="Genomic_DNA"/>
</dbReference>
<evidence type="ECO:0000259" key="1">
    <source>
        <dbReference type="SMART" id="SM00914"/>
    </source>
</evidence>
<comment type="caution">
    <text evidence="2">The sequence shown here is derived from an EMBL/GenBank/DDBJ whole genome shotgun (WGS) entry which is preliminary data.</text>
</comment>
<organism evidence="2 3">
    <name type="scientific">Paenibacillus monticola</name>
    <dbReference type="NCBI Taxonomy" id="2666075"/>
    <lineage>
        <taxon>Bacteria</taxon>
        <taxon>Bacillati</taxon>
        <taxon>Bacillota</taxon>
        <taxon>Bacilli</taxon>
        <taxon>Bacillales</taxon>
        <taxon>Paenibacillaceae</taxon>
        <taxon>Paenibacillus</taxon>
    </lineage>
</organism>
<reference evidence="2 3" key="1">
    <citation type="submission" date="2019-11" db="EMBL/GenBank/DDBJ databases">
        <title>Paenibacillus monticola sp. nov., a novel PGPR strain isolated from mountain sample in China.</title>
        <authorList>
            <person name="Zhao Q."/>
            <person name="Li H.-P."/>
            <person name="Zhang J.-L."/>
        </authorList>
    </citation>
    <scope>NUCLEOTIDE SEQUENCE [LARGE SCALE GENOMIC DNA]</scope>
    <source>
        <strain evidence="2 3">LC-T2</strain>
    </source>
</reference>
<dbReference type="AlphaFoldDB" id="A0A7X2L499"/>
<feature type="domain" description="IDEAL" evidence="1">
    <location>
        <begin position="42"/>
        <end position="78"/>
    </location>
</feature>
<accession>A0A7X2L499</accession>
<evidence type="ECO:0000313" key="2">
    <source>
        <dbReference type="EMBL" id="MRN56812.1"/>
    </source>
</evidence>
<dbReference type="SMART" id="SM00914">
    <property type="entry name" value="IDEAL"/>
    <property type="match status" value="1"/>
</dbReference>
<dbReference type="Gene3D" id="4.10.810.10">
    <property type="entry name" value="Virus Scaffolding Protein, Chain A"/>
    <property type="match status" value="1"/>
</dbReference>
<evidence type="ECO:0000313" key="3">
    <source>
        <dbReference type="Proteomes" id="UP000463051"/>
    </source>
</evidence>
<name>A0A7X2L499_9BACL</name>
<proteinExistence type="predicted"/>
<dbReference type="InterPro" id="IPR014957">
    <property type="entry name" value="IDEAL_dom"/>
</dbReference>